<dbReference type="EMBL" id="PQCO01000110">
    <property type="protein sequence ID" value="PUE04791.1"/>
    <property type="molecule type" value="Genomic_DNA"/>
</dbReference>
<dbReference type="AlphaFoldDB" id="A0A657Q725"/>
<name>A0A657Q725_9GAMM</name>
<dbReference type="InterPro" id="IPR036291">
    <property type="entry name" value="NAD(P)-bd_dom_sf"/>
</dbReference>
<evidence type="ECO:0000313" key="1">
    <source>
        <dbReference type="EMBL" id="PUE04791.1"/>
    </source>
</evidence>
<proteinExistence type="predicted"/>
<comment type="caution">
    <text evidence="1">The sequence shown here is derived from an EMBL/GenBank/DDBJ whole genome shotgun (WGS) entry which is preliminary data.</text>
</comment>
<protein>
    <recommendedName>
        <fullName evidence="3">Ketopantoate reductase</fullName>
    </recommendedName>
</protein>
<dbReference type="SUPFAM" id="SSF51735">
    <property type="entry name" value="NAD(P)-binding Rossmann-fold domains"/>
    <property type="match status" value="1"/>
</dbReference>
<dbReference type="Proteomes" id="UP000250928">
    <property type="component" value="Unassembled WGS sequence"/>
</dbReference>
<evidence type="ECO:0008006" key="3">
    <source>
        <dbReference type="Google" id="ProtNLM"/>
    </source>
</evidence>
<reference evidence="1 2" key="1">
    <citation type="submission" date="2018-01" db="EMBL/GenBank/DDBJ databases">
        <title>Novel co-symbiosis in the lucinid bivalve Phacoides pectinatus.</title>
        <authorList>
            <person name="Lim S.J."/>
            <person name="Davis B.G."/>
            <person name="Gill D.E."/>
            <person name="Engel A.S."/>
            <person name="Anderson L.C."/>
            <person name="Campbell B.J."/>
        </authorList>
    </citation>
    <scope>NUCLEOTIDE SEQUENCE [LARGE SCALE GENOMIC DNA]</scope>
    <source>
        <strain evidence="1">N3_P5</strain>
    </source>
</reference>
<sequence>MKKPVVIFGIGEMAGVFARGFLRLGHPVYPITRETGIDQLASQLPEPAAVLVAVAEGDLAHALEQLPPTWAGGICLLQNELLPQDWESITDPTVISVWFEKKPGMDYKVIIPSPVFGPRARLLADALQAINIPSKLLGDREELLFELVLKNLYILTSNIAGLQVGGTVGQLWERHRELVRDITAEVITLQERLSGARFDHQRLLEAMHEAFEGDPEHKCMGRSAPARLARALEQADGLDLDLPVLRAIASR</sequence>
<organism evidence="1 2">
    <name type="scientific">Candidatus Sedimenticola endophacoides</name>
    <dbReference type="NCBI Taxonomy" id="2548426"/>
    <lineage>
        <taxon>Bacteria</taxon>
        <taxon>Pseudomonadati</taxon>
        <taxon>Pseudomonadota</taxon>
        <taxon>Gammaproteobacteria</taxon>
        <taxon>Chromatiales</taxon>
        <taxon>Sedimenticolaceae</taxon>
        <taxon>Sedimenticola</taxon>
    </lineage>
</organism>
<gene>
    <name evidence="1" type="ORF">C3L24_02505</name>
</gene>
<accession>A0A657Q725</accession>
<evidence type="ECO:0000313" key="2">
    <source>
        <dbReference type="Proteomes" id="UP000250928"/>
    </source>
</evidence>